<organism evidence="1 2">
    <name type="scientific">Oceanirhabdus seepicola</name>
    <dbReference type="NCBI Taxonomy" id="2828781"/>
    <lineage>
        <taxon>Bacteria</taxon>
        <taxon>Bacillati</taxon>
        <taxon>Bacillota</taxon>
        <taxon>Clostridia</taxon>
        <taxon>Eubacteriales</taxon>
        <taxon>Clostridiaceae</taxon>
        <taxon>Oceanirhabdus</taxon>
    </lineage>
</organism>
<reference evidence="1" key="2">
    <citation type="submission" date="2021-04" db="EMBL/GenBank/DDBJ databases">
        <authorList>
            <person name="Dong X."/>
        </authorList>
    </citation>
    <scope>NUCLEOTIDE SEQUENCE</scope>
    <source>
        <strain evidence="1">ZWT</strain>
    </source>
</reference>
<comment type="caution">
    <text evidence="1">The sequence shown here is derived from an EMBL/GenBank/DDBJ whole genome shotgun (WGS) entry which is preliminary data.</text>
</comment>
<dbReference type="RefSeq" id="WP_250857147.1">
    <property type="nucleotide sequence ID" value="NZ_JAGSOJ010000001.1"/>
</dbReference>
<protein>
    <submittedName>
        <fullName evidence="1">Uncharacterized protein</fullName>
    </submittedName>
</protein>
<evidence type="ECO:0000313" key="1">
    <source>
        <dbReference type="EMBL" id="MCM1988291.1"/>
    </source>
</evidence>
<name>A0A9J6NVJ9_9CLOT</name>
<dbReference type="AlphaFoldDB" id="A0A9J6NVJ9"/>
<gene>
    <name evidence="1" type="ORF">KDK92_00955</name>
</gene>
<evidence type="ECO:0000313" key="2">
    <source>
        <dbReference type="Proteomes" id="UP001056429"/>
    </source>
</evidence>
<dbReference type="EMBL" id="JAGSOJ010000001">
    <property type="protein sequence ID" value="MCM1988291.1"/>
    <property type="molecule type" value="Genomic_DNA"/>
</dbReference>
<accession>A0A9J6NVJ9</accession>
<reference evidence="1" key="1">
    <citation type="journal article" date="2021" name="mSystems">
        <title>Bacteria and Archaea Synergistically Convert Glycine Betaine to Biogenic Methane in the Formosa Cold Seep of the South China Sea.</title>
        <authorList>
            <person name="Li L."/>
            <person name="Zhang W."/>
            <person name="Zhang S."/>
            <person name="Song L."/>
            <person name="Sun Q."/>
            <person name="Zhang H."/>
            <person name="Xiang H."/>
            <person name="Dong X."/>
        </authorList>
    </citation>
    <scope>NUCLEOTIDE SEQUENCE</scope>
    <source>
        <strain evidence="1">ZWT</strain>
    </source>
</reference>
<sequence length="118" mass="13666">MKIKLNVTKDLKRDLKLKAKEKELERNDFIYEIINNFVKEKESVWASKIEGIIKNANSDEISNEEKAKSGMKKTTKKLQPIILNVDEKTYYALAIVAKKTKKPKEDMIVNLLTNIVNK</sequence>
<keyword evidence="2" id="KW-1185">Reference proteome</keyword>
<proteinExistence type="predicted"/>
<dbReference type="Proteomes" id="UP001056429">
    <property type="component" value="Unassembled WGS sequence"/>
</dbReference>